<reference evidence="2" key="1">
    <citation type="submission" date="2022-04" db="EMBL/GenBank/DDBJ databases">
        <title>Lysobacter sp. CAU 1642 isolated from sea sand.</title>
        <authorList>
            <person name="Kim W."/>
        </authorList>
    </citation>
    <scope>NUCLEOTIDE SEQUENCE</scope>
    <source>
        <strain evidence="2">CAU 1642</strain>
    </source>
</reference>
<dbReference type="Proteomes" id="UP001431449">
    <property type="component" value="Unassembled WGS sequence"/>
</dbReference>
<evidence type="ECO:0000313" key="3">
    <source>
        <dbReference type="Proteomes" id="UP001431449"/>
    </source>
</evidence>
<protein>
    <submittedName>
        <fullName evidence="2">Uncharacterized protein</fullName>
    </submittedName>
</protein>
<keyword evidence="1" id="KW-0732">Signal</keyword>
<name>A0ABT0GEB5_9GAMM</name>
<feature type="chain" id="PRO_5047135366" evidence="1">
    <location>
        <begin position="23"/>
        <end position="387"/>
    </location>
</feature>
<evidence type="ECO:0000256" key="1">
    <source>
        <dbReference type="SAM" id="SignalP"/>
    </source>
</evidence>
<dbReference type="RefSeq" id="WP_248205499.1">
    <property type="nucleotide sequence ID" value="NZ_JALNMH010000002.1"/>
</dbReference>
<organism evidence="2 3">
    <name type="scientific">Pseudomarimonas salicorniae</name>
    <dbReference type="NCBI Taxonomy" id="2933270"/>
    <lineage>
        <taxon>Bacteria</taxon>
        <taxon>Pseudomonadati</taxon>
        <taxon>Pseudomonadota</taxon>
        <taxon>Gammaproteobacteria</taxon>
        <taxon>Lysobacterales</taxon>
        <taxon>Lysobacteraceae</taxon>
        <taxon>Pseudomarimonas</taxon>
    </lineage>
</organism>
<gene>
    <name evidence="2" type="ORF">M0G41_04325</name>
</gene>
<comment type="caution">
    <text evidence="2">The sequence shown here is derived from an EMBL/GenBank/DDBJ whole genome shotgun (WGS) entry which is preliminary data.</text>
</comment>
<feature type="signal peptide" evidence="1">
    <location>
        <begin position="1"/>
        <end position="22"/>
    </location>
</feature>
<dbReference type="EMBL" id="JALNMH010000002">
    <property type="protein sequence ID" value="MCK7592893.1"/>
    <property type="molecule type" value="Genomic_DNA"/>
</dbReference>
<evidence type="ECO:0000313" key="2">
    <source>
        <dbReference type="EMBL" id="MCK7592893.1"/>
    </source>
</evidence>
<accession>A0ABT0GEB5</accession>
<proteinExistence type="predicted"/>
<keyword evidence="3" id="KW-1185">Reference proteome</keyword>
<sequence length="387" mass="41430">MNHSYRIFSALSALMLTPAASAALPDGISGPWFDPSQSGHGLSISLVDGGTRAAVIWHAYDNEGEPLTLYLDGVVEGREIVGSVFAPSGMRFGEFDPARLVTPAWGEASLRFDRCTAGSLTWTTTVEGFSDGSLPIVPIAPIEGLSCSLPPPNDLPPGLYRGAYLDETAGFDEAWGMVDGEGRLWGGTLFRGAQVWQVPSFQLRAKVSLGELASSEGWRFEARLLAAHAGLDRLSPVPGTGEIAPAPRIHFPSDEDRRFAQRWELGAPANVSLVAPVDLNRLAGEYAVPYLAPPLSFIVEGTMTVKANGEVCIRYRLEDGPDCNLAGRLRTHEGQLGLVDFALGVPDSSAAPERGRGWLARVDGVETLSLIGSDGDVGYYLLARRRP</sequence>